<dbReference type="KEGG" id="nmk:CHR53_15060"/>
<dbReference type="InterPro" id="IPR011051">
    <property type="entry name" value="RmlC_Cupin_sf"/>
</dbReference>
<dbReference type="AlphaFoldDB" id="A0A3T0HZI8"/>
<dbReference type="InterPro" id="IPR014710">
    <property type="entry name" value="RmlC-like_jellyroll"/>
</dbReference>
<dbReference type="CDD" id="cd02226">
    <property type="entry name" value="cupin_YdbB-like"/>
    <property type="match status" value="1"/>
</dbReference>
<dbReference type="InterPro" id="IPR013096">
    <property type="entry name" value="Cupin_2"/>
</dbReference>
<keyword evidence="3" id="KW-1185">Reference proteome</keyword>
<dbReference type="STRING" id="1193713.GCA_001636315_05462"/>
<gene>
    <name evidence="2" type="ORF">CHR53_15060</name>
</gene>
<proteinExistence type="predicted"/>
<dbReference type="Proteomes" id="UP000282892">
    <property type="component" value="Chromosome"/>
</dbReference>
<reference evidence="2 3" key="1">
    <citation type="submission" date="2017-07" db="EMBL/GenBank/DDBJ databases">
        <title>The complete genome sequence of Bacillus mesonae strain H20-5, an efficient strain improving plant abiotic stress resistance.</title>
        <authorList>
            <person name="Kim S.Y."/>
            <person name="Song H."/>
            <person name="Sang M.K."/>
            <person name="Weon H.-Y."/>
            <person name="Song J."/>
        </authorList>
    </citation>
    <scope>NUCLEOTIDE SEQUENCE [LARGE SCALE GENOMIC DNA]</scope>
    <source>
        <strain evidence="2 3">H20-5</strain>
    </source>
</reference>
<evidence type="ECO:0000259" key="1">
    <source>
        <dbReference type="Pfam" id="PF07883"/>
    </source>
</evidence>
<dbReference type="Pfam" id="PF07883">
    <property type="entry name" value="Cupin_2"/>
    <property type="match status" value="1"/>
</dbReference>
<feature type="domain" description="Cupin type-2" evidence="1">
    <location>
        <begin position="58"/>
        <end position="110"/>
    </location>
</feature>
<dbReference type="EMBL" id="CP022572">
    <property type="protein sequence ID" value="AZU62489.1"/>
    <property type="molecule type" value="Genomic_DNA"/>
</dbReference>
<dbReference type="PANTHER" id="PTHR36114:SF1">
    <property type="entry name" value="16.7 KDA PROTEIN IN WHIE LOCUS"/>
    <property type="match status" value="1"/>
</dbReference>
<evidence type="ECO:0000313" key="2">
    <source>
        <dbReference type="EMBL" id="AZU62489.1"/>
    </source>
</evidence>
<dbReference type="SUPFAM" id="SSF51182">
    <property type="entry name" value="RmlC-like cupins"/>
    <property type="match status" value="1"/>
</dbReference>
<sequence length="127" mass="14857">MIEFTCDDTFFERRKSTLESLFQKINLLDLVTDITEYKNFVVSEVNDHVLRIAVIDGEFHWHEHDTDELFMVLEGELIIDLENDKSFKLLPGEIFNVPAHTQHRTRSNGRTVNLCFEKKDNDINGIS</sequence>
<name>A0A3T0HZI8_9BACI</name>
<dbReference type="PANTHER" id="PTHR36114">
    <property type="entry name" value="16.7 KDA PROTEIN IN WHIE LOCUS"/>
    <property type="match status" value="1"/>
</dbReference>
<dbReference type="OrthoDB" id="9794183at2"/>
<dbReference type="Gene3D" id="2.60.120.10">
    <property type="entry name" value="Jelly Rolls"/>
    <property type="match status" value="1"/>
</dbReference>
<dbReference type="InterPro" id="IPR052044">
    <property type="entry name" value="PKS_Associated_Protein"/>
</dbReference>
<evidence type="ECO:0000313" key="3">
    <source>
        <dbReference type="Proteomes" id="UP000282892"/>
    </source>
</evidence>
<organism evidence="2 3">
    <name type="scientific">Neobacillus mesonae</name>
    <dbReference type="NCBI Taxonomy" id="1193713"/>
    <lineage>
        <taxon>Bacteria</taxon>
        <taxon>Bacillati</taxon>
        <taxon>Bacillota</taxon>
        <taxon>Bacilli</taxon>
        <taxon>Bacillales</taxon>
        <taxon>Bacillaceae</taxon>
        <taxon>Neobacillus</taxon>
    </lineage>
</organism>
<protein>
    <recommendedName>
        <fullName evidence="1">Cupin type-2 domain-containing protein</fullName>
    </recommendedName>
</protein>
<accession>A0A3T0HZI8</accession>